<proteinExistence type="predicted"/>
<protein>
    <submittedName>
        <fullName evidence="2">Uncharacterized protein</fullName>
    </submittedName>
</protein>
<name>A0AAV4Q154_CAEEX</name>
<feature type="compositionally biased region" description="Low complexity" evidence="1">
    <location>
        <begin position="83"/>
        <end position="92"/>
    </location>
</feature>
<gene>
    <name evidence="2" type="primary">AVEN_18324_1</name>
    <name evidence="2" type="ORF">CEXT_220441</name>
</gene>
<evidence type="ECO:0000313" key="3">
    <source>
        <dbReference type="Proteomes" id="UP001054945"/>
    </source>
</evidence>
<dbReference type="AlphaFoldDB" id="A0AAV4Q154"/>
<sequence>MRTARRPQSVDPTHRFRHRIASIPNDMTLPSDGLSGQRLASNQSLPLPGDEADFMRLRNFAVTSKGVVNRGDSFRSKSRSAHSVASVGAAAAAGGGSGPLPVVSGQPKDDLSIDYPLDVLQSA</sequence>
<accession>A0AAV4Q154</accession>
<feature type="region of interest" description="Disordered" evidence="1">
    <location>
        <begin position="71"/>
        <end position="112"/>
    </location>
</feature>
<feature type="region of interest" description="Disordered" evidence="1">
    <location>
        <begin position="1"/>
        <end position="44"/>
    </location>
</feature>
<evidence type="ECO:0000256" key="1">
    <source>
        <dbReference type="SAM" id="MobiDB-lite"/>
    </source>
</evidence>
<organism evidence="2 3">
    <name type="scientific">Caerostris extrusa</name>
    <name type="common">Bark spider</name>
    <name type="synonym">Caerostris bankana</name>
    <dbReference type="NCBI Taxonomy" id="172846"/>
    <lineage>
        <taxon>Eukaryota</taxon>
        <taxon>Metazoa</taxon>
        <taxon>Ecdysozoa</taxon>
        <taxon>Arthropoda</taxon>
        <taxon>Chelicerata</taxon>
        <taxon>Arachnida</taxon>
        <taxon>Araneae</taxon>
        <taxon>Araneomorphae</taxon>
        <taxon>Entelegynae</taxon>
        <taxon>Araneoidea</taxon>
        <taxon>Araneidae</taxon>
        <taxon>Caerostris</taxon>
    </lineage>
</organism>
<comment type="caution">
    <text evidence="2">The sequence shown here is derived from an EMBL/GenBank/DDBJ whole genome shotgun (WGS) entry which is preliminary data.</text>
</comment>
<evidence type="ECO:0000313" key="2">
    <source>
        <dbReference type="EMBL" id="GIY01143.1"/>
    </source>
</evidence>
<keyword evidence="3" id="KW-1185">Reference proteome</keyword>
<dbReference type="Proteomes" id="UP001054945">
    <property type="component" value="Unassembled WGS sequence"/>
</dbReference>
<reference evidence="2 3" key="1">
    <citation type="submission" date="2021-06" db="EMBL/GenBank/DDBJ databases">
        <title>Caerostris extrusa draft genome.</title>
        <authorList>
            <person name="Kono N."/>
            <person name="Arakawa K."/>
        </authorList>
    </citation>
    <scope>NUCLEOTIDE SEQUENCE [LARGE SCALE GENOMIC DNA]</scope>
</reference>
<dbReference type="EMBL" id="BPLR01005271">
    <property type="protein sequence ID" value="GIY01143.1"/>
    <property type="molecule type" value="Genomic_DNA"/>
</dbReference>